<keyword evidence="1" id="KW-0472">Membrane</keyword>
<evidence type="ECO:0008006" key="4">
    <source>
        <dbReference type="Google" id="ProtNLM"/>
    </source>
</evidence>
<dbReference type="Proteomes" id="UP001596417">
    <property type="component" value="Unassembled WGS sequence"/>
</dbReference>
<name>A0ABD5YTG7_9EURY</name>
<dbReference type="AlphaFoldDB" id="A0ABD5YTG7"/>
<evidence type="ECO:0000313" key="2">
    <source>
        <dbReference type="EMBL" id="MFC7192680.1"/>
    </source>
</evidence>
<keyword evidence="3" id="KW-1185">Reference proteome</keyword>
<keyword evidence="1" id="KW-0812">Transmembrane</keyword>
<evidence type="ECO:0000256" key="1">
    <source>
        <dbReference type="SAM" id="Phobius"/>
    </source>
</evidence>
<evidence type="ECO:0000313" key="3">
    <source>
        <dbReference type="Proteomes" id="UP001596417"/>
    </source>
</evidence>
<dbReference type="RefSeq" id="WP_264556680.1">
    <property type="nucleotide sequence ID" value="NZ_CP109981.1"/>
</dbReference>
<keyword evidence="1" id="KW-1133">Transmembrane helix</keyword>
<organism evidence="2 3">
    <name type="scientific">Halocatena marina</name>
    <dbReference type="NCBI Taxonomy" id="2934937"/>
    <lineage>
        <taxon>Archaea</taxon>
        <taxon>Methanobacteriati</taxon>
        <taxon>Methanobacteriota</taxon>
        <taxon>Stenosarchaea group</taxon>
        <taxon>Halobacteria</taxon>
        <taxon>Halobacteriales</taxon>
        <taxon>Natronomonadaceae</taxon>
        <taxon>Halocatena</taxon>
    </lineage>
</organism>
<feature type="transmembrane region" description="Helical" evidence="1">
    <location>
        <begin position="276"/>
        <end position="297"/>
    </location>
</feature>
<dbReference type="GeneID" id="76202379"/>
<accession>A0ABD5YTG7</accession>
<gene>
    <name evidence="2" type="ORF">ACFQL7_24640</name>
</gene>
<comment type="caution">
    <text evidence="2">The sequence shown here is derived from an EMBL/GenBank/DDBJ whole genome shotgun (WGS) entry which is preliminary data.</text>
</comment>
<dbReference type="EMBL" id="JBHTAX010000005">
    <property type="protein sequence ID" value="MFC7192680.1"/>
    <property type="molecule type" value="Genomic_DNA"/>
</dbReference>
<proteinExistence type="predicted"/>
<sequence length="301" mass="32934">MQRRAAVLYAAFFFVIATGSYVGLGTVTEPGLSIEDPDHRLAVNDTFAVNDRTYTVMEVSAQTDENGNIVRSGTVEWTKDSATYRATWKNNSTVERGNRSFRVHVANDTDRKAVMLVEQFDRTAILQNDSNTQNETVTANETTYVVITENGSESFVPASEYFPTPTVIKHGVDETFELANNSTTIGRITNDSASVIWIAPRTNTIALGETTPLRTIVVRGGAPSVLSQPAGTNVTLHGKTFAVHYPNNSTALLTDNTDAYHHQVRSIEGLYERIRGLWAVIVMSSIAGILLTGLAYLPTRA</sequence>
<reference evidence="2 3" key="1">
    <citation type="journal article" date="2019" name="Int. J. Syst. Evol. Microbiol.">
        <title>The Global Catalogue of Microorganisms (GCM) 10K type strain sequencing project: providing services to taxonomists for standard genome sequencing and annotation.</title>
        <authorList>
            <consortium name="The Broad Institute Genomics Platform"/>
            <consortium name="The Broad Institute Genome Sequencing Center for Infectious Disease"/>
            <person name="Wu L."/>
            <person name="Ma J."/>
        </authorList>
    </citation>
    <scope>NUCLEOTIDE SEQUENCE [LARGE SCALE GENOMIC DNA]</scope>
    <source>
        <strain evidence="2 3">RDMS1</strain>
    </source>
</reference>
<protein>
    <recommendedName>
        <fullName evidence="4">DUF3068 domain-containing protein</fullName>
    </recommendedName>
</protein>